<feature type="transmembrane region" description="Helical" evidence="7">
    <location>
        <begin position="130"/>
        <end position="150"/>
    </location>
</feature>
<dbReference type="GO" id="GO:0016020">
    <property type="term" value="C:membrane"/>
    <property type="evidence" value="ECO:0007669"/>
    <property type="project" value="UniProtKB-SubCell"/>
</dbReference>
<dbReference type="Proteomes" id="UP000664218">
    <property type="component" value="Unassembled WGS sequence"/>
</dbReference>
<feature type="transmembrane region" description="Helical" evidence="7">
    <location>
        <begin position="170"/>
        <end position="190"/>
    </location>
</feature>
<gene>
    <name evidence="10" type="ORF">J3A84_13990</name>
</gene>
<proteinExistence type="inferred from homology"/>
<dbReference type="InterPro" id="IPR050291">
    <property type="entry name" value="CDF_Transporter"/>
</dbReference>
<dbReference type="InterPro" id="IPR027469">
    <property type="entry name" value="Cation_efflux_TMD_sf"/>
</dbReference>
<keyword evidence="3" id="KW-0813">Transport</keyword>
<comment type="caution">
    <text evidence="10">The sequence shown here is derived from an EMBL/GenBank/DDBJ whole genome shotgun (WGS) entry which is preliminary data.</text>
</comment>
<keyword evidence="5 7" id="KW-1133">Transmembrane helix</keyword>
<keyword evidence="6 7" id="KW-0472">Membrane</keyword>
<comment type="similarity">
    <text evidence="2">Belongs to the cation diffusion facilitator (CDF) transporter (TC 2.A.4) family.</text>
</comment>
<evidence type="ECO:0000256" key="1">
    <source>
        <dbReference type="ARBA" id="ARBA00004141"/>
    </source>
</evidence>
<evidence type="ECO:0000313" key="10">
    <source>
        <dbReference type="EMBL" id="MBO1266144.1"/>
    </source>
</evidence>
<dbReference type="EMBL" id="JAFNJU010000012">
    <property type="protein sequence ID" value="MBO1266144.1"/>
    <property type="molecule type" value="Genomic_DNA"/>
</dbReference>
<protein>
    <submittedName>
        <fullName evidence="10">Cation transporter</fullName>
    </submittedName>
</protein>
<comment type="subcellular location">
    <subcellularLocation>
        <location evidence="1">Membrane</location>
        <topology evidence="1">Multi-pass membrane protein</topology>
    </subcellularLocation>
</comment>
<reference evidence="10" key="1">
    <citation type="submission" date="2021-03" db="EMBL/GenBank/DDBJ databases">
        <title>Proteiniclasticum marinus sp. nov., isolated from tidal flat sediment.</title>
        <authorList>
            <person name="Namirimu T."/>
            <person name="Yang J.-A."/>
            <person name="Yang S.-H."/>
            <person name="Kim Y.-J."/>
            <person name="Kwon K.K."/>
        </authorList>
    </citation>
    <scope>NUCLEOTIDE SEQUENCE</scope>
    <source>
        <strain evidence="10">SCR006</strain>
    </source>
</reference>
<dbReference type="NCBIfam" id="TIGR01297">
    <property type="entry name" value="CDF"/>
    <property type="match status" value="1"/>
</dbReference>
<dbReference type="SUPFAM" id="SSF160240">
    <property type="entry name" value="Cation efflux protein cytoplasmic domain-like"/>
    <property type="match status" value="2"/>
</dbReference>
<evidence type="ECO:0000256" key="5">
    <source>
        <dbReference type="ARBA" id="ARBA00022989"/>
    </source>
</evidence>
<feature type="transmembrane region" description="Helical" evidence="7">
    <location>
        <begin position="55"/>
        <end position="76"/>
    </location>
</feature>
<dbReference type="GO" id="GO:0008324">
    <property type="term" value="F:monoatomic cation transmembrane transporter activity"/>
    <property type="evidence" value="ECO:0007669"/>
    <property type="project" value="InterPro"/>
</dbReference>
<organism evidence="10 11">
    <name type="scientific">Proteiniclasticum aestuarii</name>
    <dbReference type="NCBI Taxonomy" id="2817862"/>
    <lineage>
        <taxon>Bacteria</taxon>
        <taxon>Bacillati</taxon>
        <taxon>Bacillota</taxon>
        <taxon>Clostridia</taxon>
        <taxon>Eubacteriales</taxon>
        <taxon>Clostridiaceae</taxon>
        <taxon>Proteiniclasticum</taxon>
    </lineage>
</organism>
<dbReference type="Pfam" id="PF01545">
    <property type="entry name" value="Cation_efflux"/>
    <property type="match status" value="1"/>
</dbReference>
<evidence type="ECO:0000256" key="3">
    <source>
        <dbReference type="ARBA" id="ARBA00022448"/>
    </source>
</evidence>
<dbReference type="InterPro" id="IPR036837">
    <property type="entry name" value="Cation_efflux_CTD_sf"/>
</dbReference>
<accession>A0A939KI15</accession>
<dbReference type="SUPFAM" id="SSF161111">
    <property type="entry name" value="Cation efflux protein transmembrane domain-like"/>
    <property type="match status" value="1"/>
</dbReference>
<feature type="transmembrane region" description="Helical" evidence="7">
    <location>
        <begin position="196"/>
        <end position="215"/>
    </location>
</feature>
<dbReference type="InterPro" id="IPR002524">
    <property type="entry name" value="Cation_efflux"/>
</dbReference>
<feature type="domain" description="Cation efflux protein cytoplasmic" evidence="9">
    <location>
        <begin position="226"/>
        <end position="302"/>
    </location>
</feature>
<evidence type="ECO:0000313" key="11">
    <source>
        <dbReference type="Proteomes" id="UP000664218"/>
    </source>
</evidence>
<dbReference type="AlphaFoldDB" id="A0A939KI15"/>
<evidence type="ECO:0000256" key="2">
    <source>
        <dbReference type="ARBA" id="ARBA00008114"/>
    </source>
</evidence>
<name>A0A939KI15_9CLOT</name>
<sequence length="391" mass="43637">MINKMIDKVVDGRDFQVAKERERIGRISGILGILLNFILFAVKGLLGLFTGSIALIADAFNNLTDTASSVITIIGFKMAGKEPDKEHPYGHGRIEYLTGLTISVLIIVVGYQFVVSSFKKILSPSPVTSSPLIIGILVLSLSFKLFIYYFNKRLGKKVQSSTLLATAQDAIGDVLTTSVVILGLILSQYTTLPVDGFIGVLIALYIIFSGLRLSLETINPILGEKPEKELAEKIKKSVLSYDPIQGVHDLQIHNYGPAKTMATIDVEVPHDMNLVELHNLVDKIERHIREDLNISLVIHVDPINYQDERYMEVKEIVGEMALSIDHVLSFHDFRYTGHSEDELIILEVVVDSRNTSEKDRAAIKKELEEKLHERFKTARIMITVDLDVAVL</sequence>
<evidence type="ECO:0000256" key="6">
    <source>
        <dbReference type="ARBA" id="ARBA00023136"/>
    </source>
</evidence>
<dbReference type="Gene3D" id="3.30.70.1350">
    <property type="entry name" value="Cation efflux protein, cytoplasmic domain"/>
    <property type="match status" value="2"/>
</dbReference>
<dbReference type="PANTHER" id="PTHR43840:SF50">
    <property type="entry name" value="MANGANESE EFFLUX SYSTEM PROTEIN MNES"/>
    <property type="match status" value="1"/>
</dbReference>
<dbReference type="Pfam" id="PF16916">
    <property type="entry name" value="ZT_dimer"/>
    <property type="match status" value="2"/>
</dbReference>
<dbReference type="Gene3D" id="1.20.1510.10">
    <property type="entry name" value="Cation efflux protein transmembrane domain"/>
    <property type="match status" value="1"/>
</dbReference>
<evidence type="ECO:0000259" key="8">
    <source>
        <dbReference type="Pfam" id="PF01545"/>
    </source>
</evidence>
<dbReference type="PANTHER" id="PTHR43840">
    <property type="entry name" value="MITOCHONDRIAL METAL TRANSPORTER 1-RELATED"/>
    <property type="match status" value="1"/>
</dbReference>
<dbReference type="InterPro" id="IPR058533">
    <property type="entry name" value="Cation_efflux_TM"/>
</dbReference>
<evidence type="ECO:0000256" key="7">
    <source>
        <dbReference type="SAM" id="Phobius"/>
    </source>
</evidence>
<dbReference type="FunFam" id="1.20.1510.10:FF:000006">
    <property type="entry name" value="Divalent cation efflux transporter"/>
    <property type="match status" value="1"/>
</dbReference>
<keyword evidence="4 7" id="KW-0812">Transmembrane</keyword>
<feature type="transmembrane region" description="Helical" evidence="7">
    <location>
        <begin position="96"/>
        <end position="118"/>
    </location>
</feature>
<dbReference type="InterPro" id="IPR027470">
    <property type="entry name" value="Cation_efflux_CTD"/>
</dbReference>
<evidence type="ECO:0000256" key="4">
    <source>
        <dbReference type="ARBA" id="ARBA00022692"/>
    </source>
</evidence>
<dbReference type="RefSeq" id="WP_207600668.1">
    <property type="nucleotide sequence ID" value="NZ_JAFNJU010000012.1"/>
</dbReference>
<keyword evidence="11" id="KW-1185">Reference proteome</keyword>
<evidence type="ECO:0000259" key="9">
    <source>
        <dbReference type="Pfam" id="PF16916"/>
    </source>
</evidence>
<feature type="domain" description="Cation efflux protein transmembrane" evidence="8">
    <location>
        <begin position="30"/>
        <end position="218"/>
    </location>
</feature>
<feature type="domain" description="Cation efflux protein cytoplasmic" evidence="9">
    <location>
        <begin position="314"/>
        <end position="385"/>
    </location>
</feature>
<feature type="transmembrane region" description="Helical" evidence="7">
    <location>
        <begin position="29"/>
        <end position="49"/>
    </location>
</feature>